<reference evidence="1" key="2">
    <citation type="journal article" date="2024" name="Plant">
        <title>Genomic evolution and insights into agronomic trait innovations of Sesamum species.</title>
        <authorList>
            <person name="Miao H."/>
            <person name="Wang L."/>
            <person name="Qu L."/>
            <person name="Liu H."/>
            <person name="Sun Y."/>
            <person name="Le M."/>
            <person name="Wang Q."/>
            <person name="Wei S."/>
            <person name="Zheng Y."/>
            <person name="Lin W."/>
            <person name="Duan Y."/>
            <person name="Cao H."/>
            <person name="Xiong S."/>
            <person name="Wang X."/>
            <person name="Wei L."/>
            <person name="Li C."/>
            <person name="Ma Q."/>
            <person name="Ju M."/>
            <person name="Zhao R."/>
            <person name="Li G."/>
            <person name="Mu C."/>
            <person name="Tian Q."/>
            <person name="Mei H."/>
            <person name="Zhang T."/>
            <person name="Gao T."/>
            <person name="Zhang H."/>
        </authorList>
    </citation>
    <scope>NUCLEOTIDE SEQUENCE</scope>
    <source>
        <strain evidence="1">KEN8</strain>
    </source>
</reference>
<sequence length="296" mass="33597">MGEASYVIGIEIYRDRSKRILRLSQKAYIEKVLAKFRMSACSSTAAPIVKGDKFGIHQSPQNSLKENQMKHIPYASVVGNLMYVQVCTRPDIAFALGMLGRYQSNPGIEHWKATKKVMRYLQGTKDLKLIYKHTKNLEVVDYSDSDFADCLDTRKSTSGYIFLLANGAISWKSTNQTITTPSTMEAEFIACYEATSQVLWLKHFITGLKIVDSIFRPIQVFCDNSAVVFFSKNNKSGSCNKHIEIKYLVVREKVNKKEIVIQHIHMELMVADPMIKVLPANSYRNHVDRIGLVSPM</sequence>
<reference evidence="1" key="1">
    <citation type="submission" date="2020-06" db="EMBL/GenBank/DDBJ databases">
        <authorList>
            <person name="Li T."/>
            <person name="Hu X."/>
            <person name="Zhang T."/>
            <person name="Song X."/>
            <person name="Zhang H."/>
            <person name="Dai N."/>
            <person name="Sheng W."/>
            <person name="Hou X."/>
            <person name="Wei L."/>
        </authorList>
    </citation>
    <scope>NUCLEOTIDE SEQUENCE</scope>
    <source>
        <strain evidence="1">KEN8</strain>
        <tissue evidence="1">Leaf</tissue>
    </source>
</reference>
<dbReference type="EMBL" id="JACGWM010000001">
    <property type="protein sequence ID" value="KAL0396452.1"/>
    <property type="molecule type" value="Genomic_DNA"/>
</dbReference>
<dbReference type="PANTHER" id="PTHR11439:SF467">
    <property type="entry name" value="INTEGRASE CATALYTIC DOMAIN-CONTAINING PROTEIN"/>
    <property type="match status" value="1"/>
</dbReference>
<dbReference type="CDD" id="cd09272">
    <property type="entry name" value="RNase_HI_RT_Ty1"/>
    <property type="match status" value="1"/>
</dbReference>
<gene>
    <name evidence="1" type="ORF">Scaly_0093600</name>
</gene>
<proteinExistence type="predicted"/>
<dbReference type="PANTHER" id="PTHR11439">
    <property type="entry name" value="GAG-POL-RELATED RETROTRANSPOSON"/>
    <property type="match status" value="1"/>
</dbReference>
<accession>A0AAW2SVQ1</accession>
<dbReference type="AlphaFoldDB" id="A0AAW2SVQ1"/>
<comment type="caution">
    <text evidence="1">The sequence shown here is derived from an EMBL/GenBank/DDBJ whole genome shotgun (WGS) entry which is preliminary data.</text>
</comment>
<evidence type="ECO:0000313" key="1">
    <source>
        <dbReference type="EMBL" id="KAL0396452.1"/>
    </source>
</evidence>
<name>A0AAW2SVQ1_9LAMI</name>
<protein>
    <submittedName>
        <fullName evidence="1">Retrovirus-related Pol polyprotein from transposon TNT 1-94</fullName>
    </submittedName>
</protein>
<organism evidence="1">
    <name type="scientific">Sesamum calycinum</name>
    <dbReference type="NCBI Taxonomy" id="2727403"/>
    <lineage>
        <taxon>Eukaryota</taxon>
        <taxon>Viridiplantae</taxon>
        <taxon>Streptophyta</taxon>
        <taxon>Embryophyta</taxon>
        <taxon>Tracheophyta</taxon>
        <taxon>Spermatophyta</taxon>
        <taxon>Magnoliopsida</taxon>
        <taxon>eudicotyledons</taxon>
        <taxon>Gunneridae</taxon>
        <taxon>Pentapetalae</taxon>
        <taxon>asterids</taxon>
        <taxon>lamiids</taxon>
        <taxon>Lamiales</taxon>
        <taxon>Pedaliaceae</taxon>
        <taxon>Sesamum</taxon>
    </lineage>
</organism>